<dbReference type="RefSeq" id="WP_174582576.1">
    <property type="nucleotide sequence ID" value="NZ_CAJNOB010000070.1"/>
</dbReference>
<gene>
    <name evidence="2" type="ORF">MPNT_80031</name>
</gene>
<feature type="transmembrane region" description="Helical" evidence="1">
    <location>
        <begin position="78"/>
        <end position="96"/>
    </location>
</feature>
<sequence length="135" mass="15864">MYPAPLPSPYYRGGFSPGPSSPLVASWPPEKTHSAKELPATKSVVLANEKDTFLGLEGPSIFLPTFCFLIWHKFTGNFFASCVVFLLVYFFLRIYLRDKPKYFLRFILDWYQLPKHYEHRFHHPEEPFRPECIFV</sequence>
<name>A0A8J2BM40_9BACT</name>
<organism evidence="2 3">
    <name type="scientific">Candidatus Methylacidithermus pantelleriae</name>
    <dbReference type="NCBI Taxonomy" id="2744239"/>
    <lineage>
        <taxon>Bacteria</taxon>
        <taxon>Pseudomonadati</taxon>
        <taxon>Verrucomicrobiota</taxon>
        <taxon>Methylacidiphilae</taxon>
        <taxon>Methylacidiphilales</taxon>
        <taxon>Methylacidiphilaceae</taxon>
        <taxon>Candidatus Methylacidithermus</taxon>
    </lineage>
</organism>
<dbReference type="AlphaFoldDB" id="A0A8J2BM40"/>
<keyword evidence="3" id="KW-1185">Reference proteome</keyword>
<dbReference type="Proteomes" id="UP000663859">
    <property type="component" value="Unassembled WGS sequence"/>
</dbReference>
<proteinExistence type="predicted"/>
<evidence type="ECO:0000313" key="2">
    <source>
        <dbReference type="EMBL" id="CAF0704942.1"/>
    </source>
</evidence>
<dbReference type="EMBL" id="CAJNOB010000070">
    <property type="protein sequence ID" value="CAF0704942.1"/>
    <property type="molecule type" value="Genomic_DNA"/>
</dbReference>
<keyword evidence="1" id="KW-1133">Transmembrane helix</keyword>
<reference evidence="2" key="1">
    <citation type="submission" date="2021-02" db="EMBL/GenBank/DDBJ databases">
        <authorList>
            <person name="Cremers G."/>
            <person name="Picone N."/>
        </authorList>
    </citation>
    <scope>NUCLEOTIDE SEQUENCE</scope>
    <source>
        <strain evidence="2">PQ17</strain>
    </source>
</reference>
<keyword evidence="1" id="KW-0472">Membrane</keyword>
<comment type="caution">
    <text evidence="2">The sequence shown here is derived from an EMBL/GenBank/DDBJ whole genome shotgun (WGS) entry which is preliminary data.</text>
</comment>
<evidence type="ECO:0000256" key="1">
    <source>
        <dbReference type="SAM" id="Phobius"/>
    </source>
</evidence>
<accession>A0A8J2BM40</accession>
<keyword evidence="1" id="KW-0812">Transmembrane</keyword>
<evidence type="ECO:0000313" key="3">
    <source>
        <dbReference type="Proteomes" id="UP000663859"/>
    </source>
</evidence>
<protein>
    <submittedName>
        <fullName evidence="2">Uncharacterized protein</fullName>
    </submittedName>
</protein>